<organism evidence="2">
    <name type="scientific">Pithovirus LCPAC202</name>
    <dbReference type="NCBI Taxonomy" id="2506592"/>
    <lineage>
        <taxon>Viruses</taxon>
        <taxon>Pithoviruses</taxon>
    </lineage>
</organism>
<dbReference type="EMBL" id="MK500524">
    <property type="protein sequence ID" value="QBK91313.1"/>
    <property type="molecule type" value="Genomic_DNA"/>
</dbReference>
<evidence type="ECO:0000259" key="1">
    <source>
        <dbReference type="PROSITE" id="PS50181"/>
    </source>
</evidence>
<gene>
    <name evidence="2" type="ORF">LCPAC202_02870</name>
</gene>
<dbReference type="InterPro" id="IPR000408">
    <property type="entry name" value="Reg_chr_condens"/>
</dbReference>
<accession>A0A481Z5Y8</accession>
<dbReference type="PANTHER" id="PTHR45982:SF1">
    <property type="entry name" value="REGULATOR OF CHROMOSOME CONDENSATION"/>
    <property type="match status" value="1"/>
</dbReference>
<reference evidence="2" key="1">
    <citation type="journal article" date="2019" name="MBio">
        <title>Virus Genomes from Deep Sea Sediments Expand the Ocean Megavirome and Support Independent Origins of Viral Gigantism.</title>
        <authorList>
            <person name="Backstrom D."/>
            <person name="Yutin N."/>
            <person name="Jorgensen S.L."/>
            <person name="Dharamshi J."/>
            <person name="Homa F."/>
            <person name="Zaremba-Niedwiedzka K."/>
            <person name="Spang A."/>
            <person name="Wolf Y.I."/>
            <person name="Koonin E.V."/>
            <person name="Ettema T.J."/>
        </authorList>
    </citation>
    <scope>NUCLEOTIDE SEQUENCE</scope>
</reference>
<dbReference type="Gene3D" id="2.130.10.30">
    <property type="entry name" value="Regulator of chromosome condensation 1/beta-lactamase-inhibitor protein II"/>
    <property type="match status" value="2"/>
</dbReference>
<dbReference type="Pfam" id="PF12937">
    <property type="entry name" value="F-box-like"/>
    <property type="match status" value="1"/>
</dbReference>
<evidence type="ECO:0000313" key="2">
    <source>
        <dbReference type="EMBL" id="QBK91313.1"/>
    </source>
</evidence>
<dbReference type="InterPro" id="IPR051553">
    <property type="entry name" value="Ran_GTPase-activating"/>
</dbReference>
<sequence length="414" mass="46187">MDPPQNLSIDYLDLLPDEILLEILIKTDDLETLSGWCRTSKRINNICQDEVLWKRKYQKYFGLSGNTVLTGGVTWQEKYKQMVAPGINSPIAAGDYSYGIIDQNGNLYMAGDKQLLGIEPQPQMKRISKKLHLVKFPQTFQGNNLISPKVVSISISTFIYEIAAAVTENGKAYIWGNPKSALDGFQKDTKITFLPREIILPTKAVKIIVSSLGYIILLEDSSVYLNIGGDNRWNFKGLLRIKAVDVSIGSELYAIITKNGEVHVGGIRIYNVTSQNNNTTSSLKIPEPARSVVVLGDSVMVLSITGKVYRWNLRSINGLQSLDNLMKSAKMIKFLEPIVQLSEGGGTFAALSETGKLYMWGYNNQNKISGDQKRRYLEPVEISFGLPINYVSVGEKFTIAVTNDGMVNYWGIQY</sequence>
<proteinExistence type="predicted"/>
<dbReference type="PROSITE" id="PS50012">
    <property type="entry name" value="RCC1_3"/>
    <property type="match status" value="1"/>
</dbReference>
<dbReference type="PROSITE" id="PS50181">
    <property type="entry name" value="FBOX"/>
    <property type="match status" value="1"/>
</dbReference>
<dbReference type="SUPFAM" id="SSF50985">
    <property type="entry name" value="RCC1/BLIP-II"/>
    <property type="match status" value="2"/>
</dbReference>
<dbReference type="Gene3D" id="1.20.1280.50">
    <property type="match status" value="1"/>
</dbReference>
<dbReference type="InterPro" id="IPR036047">
    <property type="entry name" value="F-box-like_dom_sf"/>
</dbReference>
<feature type="domain" description="F-box" evidence="1">
    <location>
        <begin position="9"/>
        <end position="56"/>
    </location>
</feature>
<name>A0A481Z5Y8_9VIRU</name>
<dbReference type="PANTHER" id="PTHR45982">
    <property type="entry name" value="REGULATOR OF CHROMOSOME CONDENSATION"/>
    <property type="match status" value="1"/>
</dbReference>
<dbReference type="InterPro" id="IPR009091">
    <property type="entry name" value="RCC1/BLIP-II"/>
</dbReference>
<protein>
    <submittedName>
        <fullName evidence="2">F-box and regulator of chromosome condensation repeat protein</fullName>
    </submittedName>
</protein>
<dbReference type="InterPro" id="IPR001810">
    <property type="entry name" value="F-box_dom"/>
</dbReference>
<dbReference type="SUPFAM" id="SSF81383">
    <property type="entry name" value="F-box domain"/>
    <property type="match status" value="1"/>
</dbReference>